<reference evidence="7 8" key="1">
    <citation type="submission" date="2016-02" db="EMBL/GenBank/DDBJ databases">
        <title>Genome analysis of coral dinoflagellate symbionts highlights evolutionary adaptations to a symbiotic lifestyle.</title>
        <authorList>
            <person name="Aranda M."/>
            <person name="Li Y."/>
            <person name="Liew Y.J."/>
            <person name="Baumgarten S."/>
            <person name="Simakov O."/>
            <person name="Wilson M."/>
            <person name="Piel J."/>
            <person name="Ashoor H."/>
            <person name="Bougouffa S."/>
            <person name="Bajic V.B."/>
            <person name="Ryu T."/>
            <person name="Ravasi T."/>
            <person name="Bayer T."/>
            <person name="Micklem G."/>
            <person name="Kim H."/>
            <person name="Bhak J."/>
            <person name="Lajeunesse T.C."/>
            <person name="Voolstra C.R."/>
        </authorList>
    </citation>
    <scope>NUCLEOTIDE SEQUENCE [LARGE SCALE GENOMIC DNA]</scope>
    <source>
        <strain evidence="7 8">CCMP2467</strain>
    </source>
</reference>
<evidence type="ECO:0000313" key="8">
    <source>
        <dbReference type="Proteomes" id="UP000186817"/>
    </source>
</evidence>
<dbReference type="SMART" id="SM00072">
    <property type="entry name" value="GuKc"/>
    <property type="match status" value="1"/>
</dbReference>
<dbReference type="InterPro" id="IPR008144">
    <property type="entry name" value="Guanylate_kin-like_dom"/>
</dbReference>
<dbReference type="Gene3D" id="3.40.50.300">
    <property type="entry name" value="P-loop containing nucleotide triphosphate hydrolases"/>
    <property type="match status" value="1"/>
</dbReference>
<dbReference type="Proteomes" id="UP000186817">
    <property type="component" value="Unassembled WGS sequence"/>
</dbReference>
<keyword evidence="5" id="KW-0472">Membrane</keyword>
<evidence type="ECO:0000256" key="2">
    <source>
        <dbReference type="ARBA" id="ARBA00022679"/>
    </source>
</evidence>
<dbReference type="GO" id="GO:0004385">
    <property type="term" value="F:GMP kinase activity"/>
    <property type="evidence" value="ECO:0007669"/>
    <property type="project" value="TreeGrafter"/>
</dbReference>
<dbReference type="FunFam" id="3.30.63.10:FF:000002">
    <property type="entry name" value="Guanylate kinase 1"/>
    <property type="match status" value="1"/>
</dbReference>
<dbReference type="PROSITE" id="PS00856">
    <property type="entry name" value="GUANYLATE_KINASE_1"/>
    <property type="match status" value="1"/>
</dbReference>
<evidence type="ECO:0000256" key="5">
    <source>
        <dbReference type="SAM" id="Phobius"/>
    </source>
</evidence>
<dbReference type="EMBL" id="LSRX01001706">
    <property type="protein sequence ID" value="OLP77820.1"/>
    <property type="molecule type" value="Genomic_DNA"/>
</dbReference>
<sequence length="958" mass="107195">MADSCALQRVGAPHRACASQNGTCSFAIVPAVIGATLRTWKKRVREKNPTTSWTARLASAAAEPGLTGRLLVLCGPSGVGKSTLVKHLLGHETLGSQFGLVVSHTTREPRVSETDGVEYHFVSRGKMEEMIANGLFLEHAEVHGNLYGTSFAAIQDICDHGHNCILDIDIAGVRSLQRYLQDKDNQAHFVEVLPEGGLATLESRLRARGGDDEAELQTRLETARREMKEYGSFQWDSTILSVDGDVDGAVRELLRVATKLALVVAVAVRGPDPEHGQTEALSAMAMKGSSRDLESLASSRSSRLASSDMDSGEGEDDFPAQEVAEIDWLQLMYTSESREWREKARDKAELFWMLQRRARFYEALENRRAVSDEPKPKTPDVEWARRCHQHKEREKEAVTELESLEPLTSILVGEDNFTNDNALHKMTTAKFQELAAKLGQEALYKMYDDWVTNLNGLTPASFMQIVAALAVEQGQQSLNMFMESLSMDLSLFGANRRVRSNKAARLGVGSQLVEWDRSKPWDWLGNSLGSFRVLFSQGRQMHLSKLTKDLGGHATSGSCGPVVCLSRISYSITPAVQLLRPSDRELSLMLKVLVDAGRESRCFRTVVSKALLDEALRRTSLARAVDWLVDMLYLVILLLLAIAVNTRHKPAKSVQVCFFCVSLWVAFSLLCKLYGGLRLFWSQCWPCRGFLAGVVKHATLWNLVMSSSEVFSTYFAFRFCIYVVYDVGEGAWTLFRKHPGFLSFLVLVRWTQLGIGLLQVELLGRYVVPVVHAISRPESLSFLFFLFIIVLGSFHAYYVFPITENTGSLTHVLNTFLKIFRLEILGDFSLSELEGLGDQLHGSFSSNQTFHGEMAEEAYDKDFHRSLRAEFVALSLAVNVVFLNVYIGLLGEIYSKSVERKTQLYHHYLASYAYRNLSRAPWRPVQPCKQASRNELSNDAEIVWVANLVEEPEEKPGS</sequence>
<accession>A0A1Q9C4I0</accession>
<dbReference type="InterPro" id="IPR020590">
    <property type="entry name" value="Guanylate_kinase_CS"/>
</dbReference>
<feature type="transmembrane region" description="Helical" evidence="5">
    <location>
        <begin position="780"/>
        <end position="800"/>
    </location>
</feature>
<dbReference type="PANTHER" id="PTHR23117:SF13">
    <property type="entry name" value="GUANYLATE KINASE"/>
    <property type="match status" value="1"/>
</dbReference>
<dbReference type="InterPro" id="IPR027417">
    <property type="entry name" value="P-loop_NTPase"/>
</dbReference>
<evidence type="ECO:0000256" key="3">
    <source>
        <dbReference type="ARBA" id="ARBA00022777"/>
    </source>
</evidence>
<feature type="transmembrane region" description="Helical" evidence="5">
    <location>
        <begin position="627"/>
        <end position="644"/>
    </location>
</feature>
<evidence type="ECO:0000313" key="7">
    <source>
        <dbReference type="EMBL" id="OLP77820.1"/>
    </source>
</evidence>
<proteinExistence type="inferred from homology"/>
<keyword evidence="5" id="KW-1133">Transmembrane helix</keyword>
<feature type="transmembrane region" description="Helical" evidence="5">
    <location>
        <begin position="656"/>
        <end position="675"/>
    </location>
</feature>
<comment type="similarity">
    <text evidence="1">Belongs to the guanylate kinase family.</text>
</comment>
<evidence type="ECO:0000256" key="1">
    <source>
        <dbReference type="ARBA" id="ARBA00005790"/>
    </source>
</evidence>
<keyword evidence="8" id="KW-1185">Reference proteome</keyword>
<feature type="transmembrane region" description="Helical" evidence="5">
    <location>
        <begin position="871"/>
        <end position="891"/>
    </location>
</feature>
<keyword evidence="5" id="KW-0812">Transmembrane</keyword>
<feature type="transmembrane region" description="Helical" evidence="5">
    <location>
        <begin position="740"/>
        <end position="760"/>
    </location>
</feature>
<dbReference type="AlphaFoldDB" id="A0A1Q9C4I0"/>
<dbReference type="PROSITE" id="PS50052">
    <property type="entry name" value="GUANYLATE_KINASE_2"/>
    <property type="match status" value="1"/>
</dbReference>
<feature type="region of interest" description="Disordered" evidence="4">
    <location>
        <begin position="283"/>
        <end position="319"/>
    </location>
</feature>
<feature type="compositionally biased region" description="Low complexity" evidence="4">
    <location>
        <begin position="295"/>
        <end position="309"/>
    </location>
</feature>
<evidence type="ECO:0000259" key="6">
    <source>
        <dbReference type="PROSITE" id="PS50052"/>
    </source>
</evidence>
<dbReference type="CDD" id="cd00071">
    <property type="entry name" value="GMPK"/>
    <property type="match status" value="1"/>
</dbReference>
<protein>
    <submittedName>
        <fullName evidence="7">Guanylate kinase</fullName>
    </submittedName>
</protein>
<dbReference type="Gene3D" id="3.30.63.10">
    <property type="entry name" value="Guanylate Kinase phosphate binding domain"/>
    <property type="match status" value="1"/>
</dbReference>
<name>A0A1Q9C4I0_SYMMI</name>
<dbReference type="SUPFAM" id="SSF52540">
    <property type="entry name" value="P-loop containing nucleoside triphosphate hydrolases"/>
    <property type="match status" value="1"/>
</dbReference>
<comment type="caution">
    <text evidence="7">The sequence shown here is derived from an EMBL/GenBank/DDBJ whole genome shotgun (WGS) entry which is preliminary data.</text>
</comment>
<dbReference type="GO" id="GO:0005829">
    <property type="term" value="C:cytosol"/>
    <property type="evidence" value="ECO:0007669"/>
    <property type="project" value="TreeGrafter"/>
</dbReference>
<dbReference type="InterPro" id="IPR008145">
    <property type="entry name" value="GK/Ca_channel_bsu"/>
</dbReference>
<dbReference type="PANTHER" id="PTHR23117">
    <property type="entry name" value="GUANYLATE KINASE-RELATED"/>
    <property type="match status" value="1"/>
</dbReference>
<gene>
    <name evidence="7" type="primary">guk1</name>
    <name evidence="7" type="ORF">AK812_SmicGene42081</name>
</gene>
<evidence type="ECO:0000256" key="4">
    <source>
        <dbReference type="SAM" id="MobiDB-lite"/>
    </source>
</evidence>
<organism evidence="7 8">
    <name type="scientific">Symbiodinium microadriaticum</name>
    <name type="common">Dinoflagellate</name>
    <name type="synonym">Zooxanthella microadriatica</name>
    <dbReference type="NCBI Taxonomy" id="2951"/>
    <lineage>
        <taxon>Eukaryota</taxon>
        <taxon>Sar</taxon>
        <taxon>Alveolata</taxon>
        <taxon>Dinophyceae</taxon>
        <taxon>Suessiales</taxon>
        <taxon>Symbiodiniaceae</taxon>
        <taxon>Symbiodinium</taxon>
    </lineage>
</organism>
<keyword evidence="2" id="KW-0808">Transferase</keyword>
<dbReference type="Pfam" id="PF00625">
    <property type="entry name" value="Guanylate_kin"/>
    <property type="match status" value="1"/>
</dbReference>
<feature type="compositionally biased region" description="Acidic residues" evidence="4">
    <location>
        <begin position="310"/>
        <end position="319"/>
    </location>
</feature>
<keyword evidence="3 7" id="KW-0418">Kinase</keyword>
<dbReference type="OrthoDB" id="6334211at2759"/>
<feature type="domain" description="Guanylate kinase-like" evidence="6">
    <location>
        <begin position="68"/>
        <end position="258"/>
    </location>
</feature>